<feature type="domain" description="Major facilitator superfamily (MFS) profile" evidence="6">
    <location>
        <begin position="55"/>
        <end position="486"/>
    </location>
</feature>
<dbReference type="SUPFAM" id="SSF103473">
    <property type="entry name" value="MFS general substrate transporter"/>
    <property type="match status" value="1"/>
</dbReference>
<dbReference type="PROSITE" id="PS50850">
    <property type="entry name" value="MFS"/>
    <property type="match status" value="1"/>
</dbReference>
<comment type="caution">
    <text evidence="7">The sequence shown here is derived from an EMBL/GenBank/DDBJ whole genome shotgun (WGS) entry which is preliminary data.</text>
</comment>
<dbReference type="InterPro" id="IPR035451">
    <property type="entry name" value="Ada-like_dom_sf"/>
</dbReference>
<protein>
    <recommendedName>
        <fullName evidence="9">HTH araC/xylS-type domain-containing protein</fullName>
    </recommendedName>
</protein>
<dbReference type="GO" id="GO:0003700">
    <property type="term" value="F:DNA-binding transcription factor activity"/>
    <property type="evidence" value="ECO:0007669"/>
    <property type="project" value="InterPro"/>
</dbReference>
<reference evidence="8" key="1">
    <citation type="journal article" date="2017" name="Nat. Microbiol.">
        <title>Global analysis of biosynthetic gene clusters reveals vast potential of secondary metabolite production in Penicillium species.</title>
        <authorList>
            <person name="Nielsen J.C."/>
            <person name="Grijseels S."/>
            <person name="Prigent S."/>
            <person name="Ji B."/>
            <person name="Dainat J."/>
            <person name="Nielsen K.F."/>
            <person name="Frisvad J.C."/>
            <person name="Workman M."/>
            <person name="Nielsen J."/>
        </authorList>
    </citation>
    <scope>NUCLEOTIDE SEQUENCE [LARGE SCALE GENOMIC DNA]</scope>
    <source>
        <strain evidence="8">IBT 4502</strain>
    </source>
</reference>
<dbReference type="Gene3D" id="1.10.10.60">
    <property type="entry name" value="Homeodomain-like"/>
    <property type="match status" value="1"/>
</dbReference>
<feature type="transmembrane region" description="Helical" evidence="4">
    <location>
        <begin position="124"/>
        <end position="142"/>
    </location>
</feature>
<keyword evidence="4" id="KW-0472">Membrane</keyword>
<dbReference type="InterPro" id="IPR050327">
    <property type="entry name" value="Proton-linked_MCT"/>
</dbReference>
<dbReference type="PANTHER" id="PTHR11360">
    <property type="entry name" value="MONOCARBOXYLATE TRANSPORTER"/>
    <property type="match status" value="1"/>
</dbReference>
<keyword evidence="4" id="KW-0812">Transmembrane</keyword>
<dbReference type="PROSITE" id="PS01124">
    <property type="entry name" value="HTH_ARAC_FAMILY_2"/>
    <property type="match status" value="1"/>
</dbReference>
<evidence type="ECO:0008006" key="9">
    <source>
        <dbReference type="Google" id="ProtNLM"/>
    </source>
</evidence>
<evidence type="ECO:0000259" key="6">
    <source>
        <dbReference type="PROSITE" id="PS50850"/>
    </source>
</evidence>
<comment type="subcellular location">
    <subcellularLocation>
        <location evidence="1">Membrane</location>
        <topology evidence="1">Multi-pass membrane protein</topology>
    </subcellularLocation>
</comment>
<dbReference type="GO" id="GO:0008168">
    <property type="term" value="F:methyltransferase activity"/>
    <property type="evidence" value="ECO:0007669"/>
    <property type="project" value="InterPro"/>
</dbReference>
<feature type="transmembrane region" description="Helical" evidence="4">
    <location>
        <begin position="337"/>
        <end position="354"/>
    </location>
</feature>
<keyword evidence="4" id="KW-1133">Transmembrane helix</keyword>
<name>A0A1V6NJQ2_PENPO</name>
<dbReference type="GO" id="GO:0006281">
    <property type="term" value="P:DNA repair"/>
    <property type="evidence" value="ECO:0007669"/>
    <property type="project" value="InterPro"/>
</dbReference>
<dbReference type="GO" id="GO:0008270">
    <property type="term" value="F:zinc ion binding"/>
    <property type="evidence" value="ECO:0007669"/>
    <property type="project" value="InterPro"/>
</dbReference>
<evidence type="ECO:0000256" key="3">
    <source>
        <dbReference type="ARBA" id="ARBA00023159"/>
    </source>
</evidence>
<evidence type="ECO:0000313" key="7">
    <source>
        <dbReference type="EMBL" id="OQD64921.1"/>
    </source>
</evidence>
<feature type="transmembrane region" description="Helical" evidence="4">
    <location>
        <begin position="262"/>
        <end position="285"/>
    </location>
</feature>
<dbReference type="InterPro" id="IPR020846">
    <property type="entry name" value="MFS_dom"/>
</dbReference>
<dbReference type="Proteomes" id="UP000191408">
    <property type="component" value="Unassembled WGS sequence"/>
</dbReference>
<proteinExistence type="inferred from homology"/>
<feature type="transmembrane region" description="Helical" evidence="4">
    <location>
        <begin position="148"/>
        <end position="168"/>
    </location>
</feature>
<evidence type="ECO:0000313" key="8">
    <source>
        <dbReference type="Proteomes" id="UP000191408"/>
    </source>
</evidence>
<dbReference type="Gene3D" id="1.20.1250.20">
    <property type="entry name" value="MFS general substrate transporter like domains"/>
    <property type="match status" value="1"/>
</dbReference>
<feature type="transmembrane region" description="Helical" evidence="4">
    <location>
        <begin position="212"/>
        <end position="232"/>
    </location>
</feature>
<sequence length="637" mass="70054">MDALDASYKKETLTGNEYSSTSDVEKPSPHIPATANLAPPNIEITYPEGGRDAWLVVLGAWCGLTSSLGIYNTSGVFEVVMSKVILPEASSSTLGWIFSVYAFVNWVCGVQIGPTFDAMGPRALMVAGTICTLVGIFTLSVSTEYYQIFLSFSIMTGIGSSLLLTPSMGSVAHWFMERRGLASGIAFIGGGFGGVLFPLMIQSLLPQVGWGWSIRILGFVLLVLCAISVAFCRSRIPPRKGAETTWRDTLPDYKIFLDGTGAMALTTSGVLLTDLAYFIPVTYIPRYYIDRQHLSDEEALTGSSAFAYQLLAILNAASCVGRYVAGDMADRFGRYNTMIVSLFFCTVSVLGFWLPDILAPDLDSYALLVVFILLFGFCSGSNPSTSIVSDQFQTSHARWRALTQRTPSSHSSFLYGVKSTKIYCRPTCPARLARRANVVFYDTEDQARRDGHRPCKRCQPDNASFVGEREEVVTRVLALLRTKRDDHDLIVKRGLKELAQEVGVTPSYLCRVFKRTMGLTLGAYMREFEREVSEGKTEREVRYPITVGSGMVDAATGLWTPETTTGSPRSVEGSKEEVAETAEQQVGIVAEALDLNFDFDEWFWAGGFVQGDFWNEGALNDSLHAEALNDGVCRWDI</sequence>
<dbReference type="OrthoDB" id="410267at2759"/>
<evidence type="ECO:0000259" key="5">
    <source>
        <dbReference type="PROSITE" id="PS01124"/>
    </source>
</evidence>
<dbReference type="InterPro" id="IPR036259">
    <property type="entry name" value="MFS_trans_sf"/>
</dbReference>
<dbReference type="Gene3D" id="3.40.10.10">
    <property type="entry name" value="DNA Methylphosphotriester Repair Domain"/>
    <property type="match status" value="1"/>
</dbReference>
<feature type="transmembrane region" description="Helical" evidence="4">
    <location>
        <begin position="53"/>
        <end position="73"/>
    </location>
</feature>
<dbReference type="PANTHER" id="PTHR11360:SF177">
    <property type="entry name" value="RIBOFLAVIN TRANSPORTER MCH5"/>
    <property type="match status" value="1"/>
</dbReference>
<dbReference type="Pfam" id="PF07690">
    <property type="entry name" value="MFS_1"/>
    <property type="match status" value="1"/>
</dbReference>
<keyword evidence="3" id="KW-0010">Activator</keyword>
<feature type="transmembrane region" description="Helical" evidence="4">
    <location>
        <begin position="305"/>
        <end position="325"/>
    </location>
</feature>
<comment type="similarity">
    <text evidence="2">Belongs to the major facilitator superfamily. Monocarboxylate porter (TC 2.A.1.13) family.</text>
</comment>
<dbReference type="EMBL" id="MDYM01000007">
    <property type="protein sequence ID" value="OQD64921.1"/>
    <property type="molecule type" value="Genomic_DNA"/>
</dbReference>
<dbReference type="InterPro" id="IPR004026">
    <property type="entry name" value="Ada_DNA_repair_Zn-bd"/>
</dbReference>
<feature type="domain" description="HTH araC/xylS-type" evidence="5">
    <location>
        <begin position="474"/>
        <end position="527"/>
    </location>
</feature>
<evidence type="ECO:0000256" key="2">
    <source>
        <dbReference type="ARBA" id="ARBA00006727"/>
    </source>
</evidence>
<evidence type="ECO:0000256" key="4">
    <source>
        <dbReference type="SAM" id="Phobius"/>
    </source>
</evidence>
<feature type="transmembrane region" description="Helical" evidence="4">
    <location>
        <begin position="366"/>
        <end position="388"/>
    </location>
</feature>
<gene>
    <name evidence="7" type="ORF">PENPOL_c007G02866</name>
</gene>
<dbReference type="GO" id="GO:0043565">
    <property type="term" value="F:sequence-specific DNA binding"/>
    <property type="evidence" value="ECO:0007669"/>
    <property type="project" value="InterPro"/>
</dbReference>
<evidence type="ECO:0000256" key="1">
    <source>
        <dbReference type="ARBA" id="ARBA00004141"/>
    </source>
</evidence>
<feature type="transmembrane region" description="Helical" evidence="4">
    <location>
        <begin position="180"/>
        <end position="200"/>
    </location>
</feature>
<dbReference type="InterPro" id="IPR018060">
    <property type="entry name" value="HTH_AraC"/>
</dbReference>
<dbReference type="AlphaFoldDB" id="A0A1V6NJQ2"/>
<organism evidence="7 8">
    <name type="scientific">Penicillium polonicum</name>
    <dbReference type="NCBI Taxonomy" id="60169"/>
    <lineage>
        <taxon>Eukaryota</taxon>
        <taxon>Fungi</taxon>
        <taxon>Dikarya</taxon>
        <taxon>Ascomycota</taxon>
        <taxon>Pezizomycotina</taxon>
        <taxon>Eurotiomycetes</taxon>
        <taxon>Eurotiomycetidae</taxon>
        <taxon>Eurotiales</taxon>
        <taxon>Aspergillaceae</taxon>
        <taxon>Penicillium</taxon>
    </lineage>
</organism>
<dbReference type="GO" id="GO:0022857">
    <property type="term" value="F:transmembrane transporter activity"/>
    <property type="evidence" value="ECO:0007669"/>
    <property type="project" value="InterPro"/>
</dbReference>
<dbReference type="GO" id="GO:0016020">
    <property type="term" value="C:membrane"/>
    <property type="evidence" value="ECO:0007669"/>
    <property type="project" value="UniProtKB-SubCell"/>
</dbReference>
<feature type="transmembrane region" description="Helical" evidence="4">
    <location>
        <begin position="93"/>
        <end position="112"/>
    </location>
</feature>
<accession>A0A1V6NJQ2</accession>
<dbReference type="Pfam" id="PF02805">
    <property type="entry name" value="Ada_Zn_binding"/>
    <property type="match status" value="1"/>
</dbReference>
<dbReference type="SUPFAM" id="SSF57884">
    <property type="entry name" value="Ada DNA repair protein, N-terminal domain (N-Ada 10)"/>
    <property type="match status" value="1"/>
</dbReference>
<keyword evidence="8" id="KW-1185">Reference proteome</keyword>
<dbReference type="InterPro" id="IPR011701">
    <property type="entry name" value="MFS"/>
</dbReference>